<keyword evidence="12" id="KW-1185">Reference proteome</keyword>
<keyword evidence="2" id="KW-1003">Cell membrane</keyword>
<feature type="transmembrane region" description="Helical" evidence="7">
    <location>
        <begin position="338"/>
        <end position="355"/>
    </location>
</feature>
<gene>
    <name evidence="10" type="ORF">GA0071312_2581</name>
    <name evidence="9" type="ORF">HLUCCO17_16330</name>
</gene>
<protein>
    <recommendedName>
        <fullName evidence="7">TRAP transporter large permease protein</fullName>
    </recommendedName>
</protein>
<feature type="transmembrane region" description="Helical" evidence="7">
    <location>
        <begin position="244"/>
        <end position="262"/>
    </location>
</feature>
<feature type="transmembrane region" description="Helical" evidence="7">
    <location>
        <begin position="396"/>
        <end position="424"/>
    </location>
</feature>
<comment type="subunit">
    <text evidence="7">The complex comprises the extracytoplasmic solute receptor protein and the two transmembrane proteins.</text>
</comment>
<dbReference type="PATRIC" id="fig|1653334.4.peg.1146"/>
<dbReference type="STRING" id="1653334.GA0071312_2581"/>
<evidence type="ECO:0000256" key="5">
    <source>
        <dbReference type="ARBA" id="ARBA00022989"/>
    </source>
</evidence>
<feature type="transmembrane region" description="Helical" evidence="7">
    <location>
        <begin position="6"/>
        <end position="36"/>
    </location>
</feature>
<dbReference type="PANTHER" id="PTHR33362:SF5">
    <property type="entry name" value="C4-DICARBOXYLATE TRAP TRANSPORTER LARGE PERMEASE PROTEIN DCTM"/>
    <property type="match status" value="1"/>
</dbReference>
<reference evidence="9 11" key="1">
    <citation type="submission" date="2015-09" db="EMBL/GenBank/DDBJ databases">
        <title>Identification and resolution of microdiversity through metagenomic sequencing of parallel consortia.</title>
        <authorList>
            <person name="Nelson W.C."/>
            <person name="Romine M.F."/>
            <person name="Lindemann S.R."/>
        </authorList>
    </citation>
    <scope>NUCLEOTIDE SEQUENCE [LARGE SCALE GENOMIC DNA]</scope>
    <source>
        <strain evidence="9">HL-109</strain>
    </source>
</reference>
<dbReference type="RefSeq" id="WP_074445289.1">
    <property type="nucleotide sequence ID" value="NZ_FMBM01000002.1"/>
</dbReference>
<dbReference type="AlphaFoldDB" id="A0A0P8A1S8"/>
<keyword evidence="4 7" id="KW-0812">Transmembrane</keyword>
<evidence type="ECO:0000256" key="4">
    <source>
        <dbReference type="ARBA" id="ARBA00022692"/>
    </source>
</evidence>
<dbReference type="EMBL" id="FMBM01000002">
    <property type="protein sequence ID" value="SCC81626.1"/>
    <property type="molecule type" value="Genomic_DNA"/>
</dbReference>
<dbReference type="Proteomes" id="UP000050497">
    <property type="component" value="Unassembled WGS sequence"/>
</dbReference>
<dbReference type="InterPro" id="IPR004681">
    <property type="entry name" value="TRAP_DctM"/>
</dbReference>
<dbReference type="NCBIfam" id="TIGR00786">
    <property type="entry name" value="dctM"/>
    <property type="match status" value="1"/>
</dbReference>
<dbReference type="Pfam" id="PF06808">
    <property type="entry name" value="DctM"/>
    <property type="match status" value="1"/>
</dbReference>
<keyword evidence="7" id="KW-0813">Transport</keyword>
<evidence type="ECO:0000256" key="6">
    <source>
        <dbReference type="ARBA" id="ARBA00023136"/>
    </source>
</evidence>
<dbReference type="PIRSF" id="PIRSF006066">
    <property type="entry name" value="HI0050"/>
    <property type="match status" value="1"/>
</dbReference>
<feature type="transmembrane region" description="Helical" evidence="7">
    <location>
        <begin position="274"/>
        <end position="295"/>
    </location>
</feature>
<sequence>MEAGFGLIIVFTLIMLRVPVGVAMLAVGIGGFAMLTSWRPAAFMTAQTAYALVNNYGLSVIPLFLLMGNFINRARIGNELYDAAHTMVGHVRGGLAQATILACGGFAAISGSSMATTASMARVAYPSMRRYGYADILSAGSIAAGGTLGILIPPSVVLLVYGILTETSISKLFIAGIVPGLIAVGLYMLTILVVTRIRPAWGPPGERASWGERGRALAKVWPVIALFVIVMGGIYGGIFTPTEAAGIGAFGAFLFALARGALSWNGLVETLVETAVTSAMIFFVIMGALVLGNFLNMAGLPRMLGGFVRGLDLSPFWILMIICGIYILLGMVLESMSMILLTIPIIFPVIVSLGIDPVWFGILIVMVVEIALISPPIGLNVYMLRSVLPHIGLRTLFAGVLIFLVPDILKLILVIAFPGIVLFLPSLM</sequence>
<proteinExistence type="inferred from homology"/>
<accession>A0A0P8A1S8</accession>
<feature type="transmembrane region" description="Helical" evidence="7">
    <location>
        <begin position="91"/>
        <end position="110"/>
    </location>
</feature>
<evidence type="ECO:0000256" key="1">
    <source>
        <dbReference type="ARBA" id="ARBA00004429"/>
    </source>
</evidence>
<feature type="transmembrane region" description="Helical" evidence="7">
    <location>
        <begin position="48"/>
        <end position="71"/>
    </location>
</feature>
<dbReference type="InterPro" id="IPR010656">
    <property type="entry name" value="DctM"/>
</dbReference>
<feature type="domain" description="TRAP C4-dicarboxylate transport system permease DctM subunit" evidence="8">
    <location>
        <begin position="7"/>
        <end position="420"/>
    </location>
</feature>
<comment type="caution">
    <text evidence="9">The sequence shown here is derived from an EMBL/GenBank/DDBJ whole genome shotgun (WGS) entry which is preliminary data.</text>
</comment>
<name>A0A0P8A1S8_9HYPH</name>
<dbReference type="OrthoDB" id="9790209at2"/>
<evidence type="ECO:0000313" key="10">
    <source>
        <dbReference type="EMBL" id="SCC81626.1"/>
    </source>
</evidence>
<keyword evidence="5 7" id="KW-1133">Transmembrane helix</keyword>
<comment type="similarity">
    <text evidence="7">Belongs to the TRAP transporter large permease family.</text>
</comment>
<evidence type="ECO:0000313" key="11">
    <source>
        <dbReference type="Proteomes" id="UP000050497"/>
    </source>
</evidence>
<feature type="transmembrane region" description="Helical" evidence="7">
    <location>
        <begin position="315"/>
        <end position="333"/>
    </location>
</feature>
<feature type="transmembrane region" description="Helical" evidence="7">
    <location>
        <begin position="361"/>
        <end position="384"/>
    </location>
</feature>
<keyword evidence="6 7" id="KW-0472">Membrane</keyword>
<comment type="function">
    <text evidence="7">Part of the tripartite ATP-independent periplasmic (TRAP) transport system.</text>
</comment>
<dbReference type="GO" id="GO:0022857">
    <property type="term" value="F:transmembrane transporter activity"/>
    <property type="evidence" value="ECO:0007669"/>
    <property type="project" value="UniProtKB-UniRule"/>
</dbReference>
<dbReference type="PANTHER" id="PTHR33362">
    <property type="entry name" value="SIALIC ACID TRAP TRANSPORTER PERMEASE PROTEIN SIAT-RELATED"/>
    <property type="match status" value="1"/>
</dbReference>
<keyword evidence="3 7" id="KW-0997">Cell inner membrane</keyword>
<evidence type="ECO:0000313" key="9">
    <source>
        <dbReference type="EMBL" id="KPQ09107.1"/>
    </source>
</evidence>
<dbReference type="Proteomes" id="UP000182800">
    <property type="component" value="Unassembled WGS sequence"/>
</dbReference>
<evidence type="ECO:0000256" key="3">
    <source>
        <dbReference type="ARBA" id="ARBA00022519"/>
    </source>
</evidence>
<reference evidence="10 12" key="2">
    <citation type="submission" date="2016-08" db="EMBL/GenBank/DDBJ databases">
        <authorList>
            <person name="Varghese N."/>
            <person name="Submissions Spin"/>
        </authorList>
    </citation>
    <scope>NUCLEOTIDE SEQUENCE [LARGE SCALE GENOMIC DNA]</scope>
    <source>
        <strain evidence="10 12">HL-109</strain>
    </source>
</reference>
<feature type="transmembrane region" description="Helical" evidence="7">
    <location>
        <begin position="172"/>
        <end position="195"/>
    </location>
</feature>
<dbReference type="EMBL" id="LJSX01000035">
    <property type="protein sequence ID" value="KPQ09107.1"/>
    <property type="molecule type" value="Genomic_DNA"/>
</dbReference>
<evidence type="ECO:0000256" key="2">
    <source>
        <dbReference type="ARBA" id="ARBA00022475"/>
    </source>
</evidence>
<evidence type="ECO:0000256" key="7">
    <source>
        <dbReference type="RuleBase" id="RU369079"/>
    </source>
</evidence>
<evidence type="ECO:0000313" key="12">
    <source>
        <dbReference type="Proteomes" id="UP000182800"/>
    </source>
</evidence>
<evidence type="ECO:0000259" key="8">
    <source>
        <dbReference type="Pfam" id="PF06808"/>
    </source>
</evidence>
<comment type="subcellular location">
    <subcellularLocation>
        <location evidence="1 7">Cell inner membrane</location>
        <topology evidence="1 7">Multi-pass membrane protein</topology>
    </subcellularLocation>
</comment>
<dbReference type="GO" id="GO:0005886">
    <property type="term" value="C:plasma membrane"/>
    <property type="evidence" value="ECO:0007669"/>
    <property type="project" value="UniProtKB-SubCell"/>
</dbReference>
<organism evidence="9 11">
    <name type="scientific">Saliniramus fredricksonii</name>
    <dbReference type="NCBI Taxonomy" id="1653334"/>
    <lineage>
        <taxon>Bacteria</taxon>
        <taxon>Pseudomonadati</taxon>
        <taxon>Pseudomonadota</taxon>
        <taxon>Alphaproteobacteria</taxon>
        <taxon>Hyphomicrobiales</taxon>
        <taxon>Salinarimonadaceae</taxon>
        <taxon>Saliniramus</taxon>
    </lineage>
</organism>
<feature type="transmembrane region" description="Helical" evidence="7">
    <location>
        <begin position="216"/>
        <end position="238"/>
    </location>
</feature>